<evidence type="ECO:0000256" key="2">
    <source>
        <dbReference type="PROSITE-ProRule" id="PRU00278"/>
    </source>
</evidence>
<reference evidence="7" key="1">
    <citation type="submission" date="2017-10" db="EMBL/GenBank/DDBJ databases">
        <title>Whole genome sequencing of various Bordetella species.</title>
        <authorList>
            <person name="Weigand M.R."/>
            <person name="Loparev V."/>
            <person name="Peng Y."/>
            <person name="Bowden K.E."/>
            <person name="Tondella M.L."/>
            <person name="Williams M.M."/>
        </authorList>
    </citation>
    <scope>NUCLEOTIDE SEQUENCE [LARGE SCALE GENOMIC DNA]</scope>
    <source>
        <strain evidence="7">H720</strain>
    </source>
</reference>
<evidence type="ECO:0000256" key="4">
    <source>
        <dbReference type="SAM" id="SignalP"/>
    </source>
</evidence>
<dbReference type="RefSeq" id="WP_032962313.1">
    <property type="nucleotide sequence ID" value="NZ_CP012077.1"/>
</dbReference>
<evidence type="ECO:0000256" key="1">
    <source>
        <dbReference type="ARBA" id="ARBA00007656"/>
    </source>
</evidence>
<dbReference type="InterPro" id="IPR050245">
    <property type="entry name" value="PrsA_foldase"/>
</dbReference>
<sequence>MIARSFLHTALAAGLGLALAGCGPDKPAQAEPAKTENPAAAVPPAGPADTPVATLGAVSIGAQELAQWLAALPQPQRDSLKADRAALDRLIRGGLADKALVAQARAQGWTDKEEIKRAMQAAQEQVVLRSYLDSVSEPPQSYPGEDELRAAYEQARERLTQPAGYRISQIFIAAPFGEPDKVAAASRQIQDLARRAARGDFAALAREYSQDPASAAQGGDNGFATLAQLVPELRAVVAKLKPGEVSAPVQLPGGFHLLKLTELREARVADYEQVKPQLRAALRAGRQEQAAQAYLEGLLNAGTVSIDGKALSAAIGAGQ</sequence>
<protein>
    <submittedName>
        <fullName evidence="6">Peptidylprolyl isomerase</fullName>
    </submittedName>
</protein>
<dbReference type="GO" id="GO:0003755">
    <property type="term" value="F:peptidyl-prolyl cis-trans isomerase activity"/>
    <property type="evidence" value="ECO:0007669"/>
    <property type="project" value="UniProtKB-KW"/>
</dbReference>
<evidence type="ECO:0000313" key="6">
    <source>
        <dbReference type="EMBL" id="AZW19308.1"/>
    </source>
</evidence>
<accession>A0AAN1S0C2</accession>
<dbReference type="PROSITE" id="PS51257">
    <property type="entry name" value="PROKAR_LIPOPROTEIN"/>
    <property type="match status" value="1"/>
</dbReference>
<dbReference type="PROSITE" id="PS50198">
    <property type="entry name" value="PPIC_PPIASE_2"/>
    <property type="match status" value="1"/>
</dbReference>
<organism evidence="6 7">
    <name type="scientific">Bordetella hinzii</name>
    <dbReference type="NCBI Taxonomy" id="103855"/>
    <lineage>
        <taxon>Bacteria</taxon>
        <taxon>Pseudomonadati</taxon>
        <taxon>Pseudomonadota</taxon>
        <taxon>Betaproteobacteria</taxon>
        <taxon>Burkholderiales</taxon>
        <taxon>Alcaligenaceae</taxon>
        <taxon>Bordetella</taxon>
    </lineage>
</organism>
<dbReference type="InterPro" id="IPR000297">
    <property type="entry name" value="PPIase_PpiC"/>
</dbReference>
<evidence type="ECO:0000256" key="3">
    <source>
        <dbReference type="SAM" id="MobiDB-lite"/>
    </source>
</evidence>
<name>A0AAN1S0C2_9BORD</name>
<feature type="signal peptide" evidence="4">
    <location>
        <begin position="1"/>
        <end position="20"/>
    </location>
</feature>
<dbReference type="PANTHER" id="PTHR47245:SF3">
    <property type="entry name" value="PEPTIDYL-PROLYL CIS-TRANS ISOMERASE, PPIC-TYPE-RELATED"/>
    <property type="match status" value="1"/>
</dbReference>
<evidence type="ECO:0000313" key="7">
    <source>
        <dbReference type="Proteomes" id="UP000282741"/>
    </source>
</evidence>
<dbReference type="EMBL" id="CP024172">
    <property type="protein sequence ID" value="AZW19308.1"/>
    <property type="molecule type" value="Genomic_DNA"/>
</dbReference>
<dbReference type="Gene3D" id="3.10.50.40">
    <property type="match status" value="1"/>
</dbReference>
<keyword evidence="2 6" id="KW-0413">Isomerase</keyword>
<dbReference type="Proteomes" id="UP000282741">
    <property type="component" value="Chromosome"/>
</dbReference>
<feature type="compositionally biased region" description="Low complexity" evidence="3">
    <location>
        <begin position="38"/>
        <end position="48"/>
    </location>
</feature>
<evidence type="ECO:0000259" key="5">
    <source>
        <dbReference type="PROSITE" id="PS50198"/>
    </source>
</evidence>
<dbReference type="PANTHER" id="PTHR47245">
    <property type="entry name" value="PEPTIDYLPROLYL ISOMERASE"/>
    <property type="match status" value="1"/>
</dbReference>
<dbReference type="SUPFAM" id="SSF54534">
    <property type="entry name" value="FKBP-like"/>
    <property type="match status" value="1"/>
</dbReference>
<keyword evidence="2" id="KW-0697">Rotamase</keyword>
<keyword evidence="4" id="KW-0732">Signal</keyword>
<dbReference type="AlphaFoldDB" id="A0AAN1S0C2"/>
<dbReference type="InterPro" id="IPR046357">
    <property type="entry name" value="PPIase_dom_sf"/>
</dbReference>
<dbReference type="Pfam" id="PF13145">
    <property type="entry name" value="Rotamase_2"/>
    <property type="match status" value="1"/>
</dbReference>
<proteinExistence type="inferred from homology"/>
<gene>
    <name evidence="6" type="ORF">CS347_22410</name>
</gene>
<feature type="chain" id="PRO_5042815334" evidence="4">
    <location>
        <begin position="21"/>
        <end position="319"/>
    </location>
</feature>
<comment type="similarity">
    <text evidence="1">Belongs to the PpiC/parvulin rotamase family.</text>
</comment>
<feature type="domain" description="PpiC" evidence="5">
    <location>
        <begin position="162"/>
        <end position="262"/>
    </location>
</feature>
<feature type="region of interest" description="Disordered" evidence="3">
    <location>
        <begin position="25"/>
        <end position="48"/>
    </location>
</feature>